<evidence type="ECO:0000313" key="2">
    <source>
        <dbReference type="Proteomes" id="UP000699691"/>
    </source>
</evidence>
<evidence type="ECO:0000313" key="1">
    <source>
        <dbReference type="EMBL" id="MCA9397244.1"/>
    </source>
</evidence>
<comment type="caution">
    <text evidence="1">The sequence shown here is derived from an EMBL/GenBank/DDBJ whole genome shotgun (WGS) entry which is preliminary data.</text>
</comment>
<dbReference type="AlphaFoldDB" id="A0A955LW11"/>
<organism evidence="1 2">
    <name type="scientific">candidate division WWE3 bacterium</name>
    <dbReference type="NCBI Taxonomy" id="2053526"/>
    <lineage>
        <taxon>Bacteria</taxon>
        <taxon>Katanobacteria</taxon>
    </lineage>
</organism>
<proteinExistence type="predicted"/>
<dbReference type="Proteomes" id="UP000699691">
    <property type="component" value="Unassembled WGS sequence"/>
</dbReference>
<protein>
    <submittedName>
        <fullName evidence="1">Uncharacterized protein</fullName>
    </submittedName>
</protein>
<dbReference type="EMBL" id="JAGQKY010000006">
    <property type="protein sequence ID" value="MCA9397244.1"/>
    <property type="molecule type" value="Genomic_DNA"/>
</dbReference>
<name>A0A955LW11_UNCKA</name>
<sequence length="114" mass="12825">MLRDTGVIVKFRGEDLTLHIGRYAGEFRNIALVLMTELGEPYLKASINPPMNLPSKWVAIKDWSENKGVMEALCDTGVIRKHGHSIDTGYVTAPICVVSDRIWELLYESTKYGL</sequence>
<gene>
    <name evidence="1" type="ORF">KC573_00285</name>
</gene>
<reference evidence="1" key="1">
    <citation type="submission" date="2020-04" db="EMBL/GenBank/DDBJ databases">
        <authorList>
            <person name="Zhang T."/>
        </authorList>
    </citation>
    <scope>NUCLEOTIDE SEQUENCE</scope>
    <source>
        <strain evidence="1">HKST-UBA02</strain>
    </source>
</reference>
<reference evidence="1" key="2">
    <citation type="journal article" date="2021" name="Microbiome">
        <title>Successional dynamics and alternative stable states in a saline activated sludge microbial community over 9 years.</title>
        <authorList>
            <person name="Wang Y."/>
            <person name="Ye J."/>
            <person name="Ju F."/>
            <person name="Liu L."/>
            <person name="Boyd J.A."/>
            <person name="Deng Y."/>
            <person name="Parks D.H."/>
            <person name="Jiang X."/>
            <person name="Yin X."/>
            <person name="Woodcroft B.J."/>
            <person name="Tyson G.W."/>
            <person name="Hugenholtz P."/>
            <person name="Polz M.F."/>
            <person name="Zhang T."/>
        </authorList>
    </citation>
    <scope>NUCLEOTIDE SEQUENCE</scope>
    <source>
        <strain evidence="1">HKST-UBA02</strain>
    </source>
</reference>
<accession>A0A955LW11</accession>